<dbReference type="InterPro" id="IPR036179">
    <property type="entry name" value="Ig-like_dom_sf"/>
</dbReference>
<evidence type="ECO:0000313" key="5">
    <source>
        <dbReference type="Proteomes" id="UP000694523"/>
    </source>
</evidence>
<sequence length="295" mass="33192">SKLSVTLDPNWSVMFVGERLTLRCEVENGGAAGWTYQWSRNNRILPGTTREYTVSRLTDSDRGVYSCRGEKGPNYKTLWSSTTSVTVLSTSPNASVSLSVSPDRAQHFTGDVITLSCGFNSTDTDWRVQRLYQNKLSTQQCYEYVKTDETKCAFKRYTESFNVFWCESGSGEMSNALNISVHSDIILMSPVRPVTEGQTVSLGCKLKTVTSSVLLFSFYKNGKVVQNGTKAEFNISAVSRSDEGFYKCEAQELKKQQQRSAPKTWTSLESWMSVRSDLPCKLTVYGGPEMTWMWK</sequence>
<evidence type="ECO:0000256" key="2">
    <source>
        <dbReference type="ARBA" id="ARBA00023157"/>
    </source>
</evidence>
<dbReference type="SMART" id="SM00408">
    <property type="entry name" value="IGc2"/>
    <property type="match status" value="2"/>
</dbReference>
<feature type="domain" description="Ig-like" evidence="3">
    <location>
        <begin position="183"/>
        <end position="266"/>
    </location>
</feature>
<dbReference type="AlphaFoldDB" id="A0A8C6V3I9"/>
<feature type="domain" description="Ig-like" evidence="3">
    <location>
        <begin position="17"/>
        <end position="86"/>
    </location>
</feature>
<reference evidence="4" key="2">
    <citation type="submission" date="2025-09" db="UniProtKB">
        <authorList>
            <consortium name="Ensembl"/>
        </authorList>
    </citation>
    <scope>IDENTIFICATION</scope>
</reference>
<protein>
    <recommendedName>
        <fullName evidence="3">Ig-like domain-containing protein</fullName>
    </recommendedName>
</protein>
<dbReference type="Pfam" id="PF13895">
    <property type="entry name" value="Ig_2"/>
    <property type="match status" value="2"/>
</dbReference>
<dbReference type="Gene3D" id="2.60.40.10">
    <property type="entry name" value="Immunoglobulins"/>
    <property type="match status" value="3"/>
</dbReference>
<name>A0A8C6V3I9_9GOBI</name>
<organism evidence="4 5">
    <name type="scientific">Neogobius melanostomus</name>
    <name type="common">round goby</name>
    <dbReference type="NCBI Taxonomy" id="47308"/>
    <lineage>
        <taxon>Eukaryota</taxon>
        <taxon>Metazoa</taxon>
        <taxon>Chordata</taxon>
        <taxon>Craniata</taxon>
        <taxon>Vertebrata</taxon>
        <taxon>Euteleostomi</taxon>
        <taxon>Actinopterygii</taxon>
        <taxon>Neopterygii</taxon>
        <taxon>Teleostei</taxon>
        <taxon>Neoteleostei</taxon>
        <taxon>Acanthomorphata</taxon>
        <taxon>Gobiaria</taxon>
        <taxon>Gobiiformes</taxon>
        <taxon>Gobioidei</taxon>
        <taxon>Gobiidae</taxon>
        <taxon>Benthophilinae</taxon>
        <taxon>Neogobiini</taxon>
        <taxon>Neogobius</taxon>
    </lineage>
</organism>
<keyword evidence="2" id="KW-1015">Disulfide bond</keyword>
<evidence type="ECO:0000259" key="3">
    <source>
        <dbReference type="PROSITE" id="PS50835"/>
    </source>
</evidence>
<dbReference type="GO" id="GO:0007166">
    <property type="term" value="P:cell surface receptor signaling pathway"/>
    <property type="evidence" value="ECO:0007669"/>
    <property type="project" value="TreeGrafter"/>
</dbReference>
<dbReference type="SMART" id="SM00409">
    <property type="entry name" value="IG"/>
    <property type="match status" value="2"/>
</dbReference>
<proteinExistence type="predicted"/>
<keyword evidence="1" id="KW-0732">Signal</keyword>
<accession>A0A8C6V3I9</accession>
<dbReference type="PROSITE" id="PS50835">
    <property type="entry name" value="IG_LIKE"/>
    <property type="match status" value="2"/>
</dbReference>
<evidence type="ECO:0000313" key="4">
    <source>
        <dbReference type="Ensembl" id="ENSNMLP00000043449.1"/>
    </source>
</evidence>
<dbReference type="GO" id="GO:0006955">
    <property type="term" value="P:immune response"/>
    <property type="evidence" value="ECO:0007669"/>
    <property type="project" value="TreeGrafter"/>
</dbReference>
<dbReference type="InterPro" id="IPR003599">
    <property type="entry name" value="Ig_sub"/>
</dbReference>
<evidence type="ECO:0000256" key="1">
    <source>
        <dbReference type="ARBA" id="ARBA00022729"/>
    </source>
</evidence>
<dbReference type="PANTHER" id="PTHR11481:SF64">
    <property type="entry name" value="FC RECEPTOR-LIKE PROTEIN 4"/>
    <property type="match status" value="1"/>
</dbReference>
<dbReference type="Proteomes" id="UP000694523">
    <property type="component" value="Unplaced"/>
</dbReference>
<dbReference type="InterPro" id="IPR013783">
    <property type="entry name" value="Ig-like_fold"/>
</dbReference>
<dbReference type="GO" id="GO:0004888">
    <property type="term" value="F:transmembrane signaling receptor activity"/>
    <property type="evidence" value="ECO:0007669"/>
    <property type="project" value="TreeGrafter"/>
</dbReference>
<reference evidence="4" key="1">
    <citation type="submission" date="2025-08" db="UniProtKB">
        <authorList>
            <consortium name="Ensembl"/>
        </authorList>
    </citation>
    <scope>IDENTIFICATION</scope>
</reference>
<dbReference type="SUPFAM" id="SSF48726">
    <property type="entry name" value="Immunoglobulin"/>
    <property type="match status" value="2"/>
</dbReference>
<dbReference type="Ensembl" id="ENSNMLT00000048234.1">
    <property type="protein sequence ID" value="ENSNMLP00000043449.1"/>
    <property type="gene ID" value="ENSNMLG00000026352.1"/>
</dbReference>
<dbReference type="InterPro" id="IPR003598">
    <property type="entry name" value="Ig_sub2"/>
</dbReference>
<dbReference type="PANTHER" id="PTHR11481">
    <property type="entry name" value="IMMUNOGLOBULIN FC RECEPTOR"/>
    <property type="match status" value="1"/>
</dbReference>
<dbReference type="InterPro" id="IPR007110">
    <property type="entry name" value="Ig-like_dom"/>
</dbReference>
<dbReference type="GO" id="GO:0009897">
    <property type="term" value="C:external side of plasma membrane"/>
    <property type="evidence" value="ECO:0007669"/>
    <property type="project" value="TreeGrafter"/>
</dbReference>
<dbReference type="InterPro" id="IPR050488">
    <property type="entry name" value="Ig_Fc_receptor"/>
</dbReference>
<keyword evidence="5" id="KW-1185">Reference proteome</keyword>